<dbReference type="Gene3D" id="3.30.450.150">
    <property type="entry name" value="Haem-degrading domain"/>
    <property type="match status" value="1"/>
</dbReference>
<dbReference type="RefSeq" id="XP_024328538.1">
    <property type="nucleotide sequence ID" value="XM_024463717.1"/>
</dbReference>
<protein>
    <submittedName>
        <fullName evidence="1">Uncharacterized protein</fullName>
    </submittedName>
</protein>
<dbReference type="GeneID" id="36283119"/>
<dbReference type="InterPro" id="IPR038084">
    <property type="entry name" value="PduO/GlcC-like_sf"/>
</dbReference>
<evidence type="ECO:0000313" key="1">
    <source>
        <dbReference type="EMBL" id="OAF63269.1"/>
    </source>
</evidence>
<dbReference type="OrthoDB" id="2209940at2759"/>
<accession>A0A177AMH1</accession>
<dbReference type="Proteomes" id="UP000077154">
    <property type="component" value="Unassembled WGS sequence"/>
</dbReference>
<name>A0A177AMH1_9PEZI</name>
<dbReference type="EMBL" id="KV441386">
    <property type="protein sequence ID" value="OAF63269.1"/>
    <property type="molecule type" value="Genomic_DNA"/>
</dbReference>
<sequence length="64" mass="6777">MSSATFKPLAEILRIEESPIVPHFTTSDAFDLGLLLQTRLADASKPALISIVEPSGLATPLSPT</sequence>
<dbReference type="AlphaFoldDB" id="A0A177AMH1"/>
<gene>
    <name evidence="1" type="ORF">VC83_00020</name>
</gene>
<reference evidence="1" key="1">
    <citation type="submission" date="2016-03" db="EMBL/GenBank/DDBJ databases">
        <title>Updated assembly of Pseudogymnoascus destructans, the fungus causing white-nose syndrome of bats.</title>
        <authorList>
            <person name="Palmer J.M."/>
            <person name="Drees K.P."/>
            <person name="Foster J.T."/>
            <person name="Lindner D.L."/>
        </authorList>
    </citation>
    <scope>NUCLEOTIDE SEQUENCE [LARGE SCALE GENOMIC DNA]</scope>
    <source>
        <strain evidence="1">20631-21</strain>
    </source>
</reference>
<proteinExistence type="predicted"/>
<organism evidence="1">
    <name type="scientific">Pseudogymnoascus destructans</name>
    <dbReference type="NCBI Taxonomy" id="655981"/>
    <lineage>
        <taxon>Eukaryota</taxon>
        <taxon>Fungi</taxon>
        <taxon>Dikarya</taxon>
        <taxon>Ascomycota</taxon>
        <taxon>Pezizomycotina</taxon>
        <taxon>Leotiomycetes</taxon>
        <taxon>Thelebolales</taxon>
        <taxon>Thelebolaceae</taxon>
        <taxon>Pseudogymnoascus</taxon>
    </lineage>
</organism>